<evidence type="ECO:0000313" key="5">
    <source>
        <dbReference type="Proteomes" id="UP000316256"/>
    </source>
</evidence>
<dbReference type="AlphaFoldDB" id="A0A541B3Y4"/>
<dbReference type="SMART" id="SM00507">
    <property type="entry name" value="HNHc"/>
    <property type="match status" value="1"/>
</dbReference>
<dbReference type="Gene3D" id="1.10.30.50">
    <property type="match status" value="1"/>
</dbReference>
<protein>
    <submittedName>
        <fullName evidence="4">DUF222 domain-containing protein</fullName>
    </submittedName>
</protein>
<dbReference type="GO" id="GO:0008270">
    <property type="term" value="F:zinc ion binding"/>
    <property type="evidence" value="ECO:0007669"/>
    <property type="project" value="InterPro"/>
</dbReference>
<dbReference type="RefSeq" id="WP_142100979.1">
    <property type="nucleotide sequence ID" value="NZ_VIGH01000007.1"/>
</dbReference>
<comment type="caution">
    <text evidence="4">The sequence shown here is derived from an EMBL/GenBank/DDBJ whole genome shotgun (WGS) entry which is preliminary data.</text>
</comment>
<evidence type="ECO:0000256" key="1">
    <source>
        <dbReference type="ARBA" id="ARBA00023450"/>
    </source>
</evidence>
<reference evidence="4 5" key="1">
    <citation type="submission" date="2019-06" db="EMBL/GenBank/DDBJ databases">
        <title>Rhodococcus spaelei sp. nov., isolated from a cave.</title>
        <authorList>
            <person name="Lee S.D."/>
        </authorList>
    </citation>
    <scope>NUCLEOTIDE SEQUENCE [LARGE SCALE GENOMIC DNA]</scope>
    <source>
        <strain evidence="4 5">C9-5</strain>
    </source>
</reference>
<proteinExistence type="inferred from homology"/>
<dbReference type="GO" id="GO:0003676">
    <property type="term" value="F:nucleic acid binding"/>
    <property type="evidence" value="ECO:0007669"/>
    <property type="project" value="InterPro"/>
</dbReference>
<feature type="region of interest" description="Disordered" evidence="2">
    <location>
        <begin position="289"/>
        <end position="356"/>
    </location>
</feature>
<dbReference type="Pfam" id="PF02720">
    <property type="entry name" value="DUF222"/>
    <property type="match status" value="1"/>
</dbReference>
<organism evidence="4 5">
    <name type="scientific">Rhodococcus spelaei</name>
    <dbReference type="NCBI Taxonomy" id="2546320"/>
    <lineage>
        <taxon>Bacteria</taxon>
        <taxon>Bacillati</taxon>
        <taxon>Actinomycetota</taxon>
        <taxon>Actinomycetes</taxon>
        <taxon>Mycobacteriales</taxon>
        <taxon>Nocardiaceae</taxon>
        <taxon>Rhodococcus</taxon>
    </lineage>
</organism>
<feature type="region of interest" description="Disordered" evidence="2">
    <location>
        <begin position="172"/>
        <end position="198"/>
    </location>
</feature>
<dbReference type="GO" id="GO:0004519">
    <property type="term" value="F:endonuclease activity"/>
    <property type="evidence" value="ECO:0007669"/>
    <property type="project" value="InterPro"/>
</dbReference>
<dbReference type="InterPro" id="IPR003870">
    <property type="entry name" value="DUF222"/>
</dbReference>
<dbReference type="EMBL" id="VIGH01000007">
    <property type="protein sequence ID" value="TQF67027.1"/>
    <property type="molecule type" value="Genomic_DNA"/>
</dbReference>
<accession>A0A541B3Y4</accession>
<dbReference type="InterPro" id="IPR002711">
    <property type="entry name" value="HNH"/>
</dbReference>
<evidence type="ECO:0000313" key="4">
    <source>
        <dbReference type="EMBL" id="TQF67027.1"/>
    </source>
</evidence>
<feature type="region of interest" description="Disordered" evidence="2">
    <location>
        <begin position="219"/>
        <end position="245"/>
    </location>
</feature>
<feature type="compositionally biased region" description="Basic and acidic residues" evidence="2">
    <location>
        <begin position="339"/>
        <end position="350"/>
    </location>
</feature>
<dbReference type="Proteomes" id="UP000316256">
    <property type="component" value="Unassembled WGS sequence"/>
</dbReference>
<dbReference type="Pfam" id="PF01844">
    <property type="entry name" value="HNH"/>
    <property type="match status" value="1"/>
</dbReference>
<comment type="similarity">
    <text evidence="1">Belongs to the Rv1128c/1148c/1588c/1702c/1945/3466 family.</text>
</comment>
<feature type="domain" description="HNH nuclease" evidence="3">
    <location>
        <begin position="405"/>
        <end position="457"/>
    </location>
</feature>
<dbReference type="CDD" id="cd00085">
    <property type="entry name" value="HNHc"/>
    <property type="match status" value="1"/>
</dbReference>
<dbReference type="OrthoDB" id="5173535at2"/>
<name>A0A541B3Y4_9NOCA</name>
<keyword evidence="5" id="KW-1185">Reference proteome</keyword>
<sequence length="501" mass="54537">MELDEALTTPRRVEAWRLDEGSLLALVPELSARMRQLDALRVRLVHEIDERCISATLGASSTQAWLSGACKLTPGQAKKIITAGRSLHDRTDVADAFTAGAVDMDQVRAITNLLDQIPDLISGIAPDYVDGHYTDPVAECTQQCTDYLVAAAEHEHSADTGHRAAALKSMLAADDDGPPPDDENEQLNELFASPTAGGRVRIKGHLDKTSGEQLLTALSALSKPQPGRNNTDGEPDQDPRSAPQRRADALTDIIRHYLDSGDAPGEGGEKPHVTVFVGLHDLANATARHTSDTDCSDDGDTPNSNGSSRDNAACGGNEIGDTERFGESGNEPHGNSESPRADADEPRDPGRSFIRRGPVWMPWMGPISIRTAAILSCDAAITPIVMDDNGNPLDVGKTTRVIPRRIRRALDARDCGCAFPNCGRPAAWTDGHHICHWSRGGETKLSNLVLLCRFHHTMIHKGDWQVFIGDDGHPWFRPPKWIDPDRNPVPAHNRRQLRFIS</sequence>
<dbReference type="InterPro" id="IPR003615">
    <property type="entry name" value="HNH_nuc"/>
</dbReference>
<feature type="compositionally biased region" description="Acidic residues" evidence="2">
    <location>
        <begin position="173"/>
        <end position="186"/>
    </location>
</feature>
<evidence type="ECO:0000256" key="2">
    <source>
        <dbReference type="SAM" id="MobiDB-lite"/>
    </source>
</evidence>
<gene>
    <name evidence="4" type="ORF">FK531_15720</name>
</gene>
<evidence type="ECO:0000259" key="3">
    <source>
        <dbReference type="SMART" id="SM00507"/>
    </source>
</evidence>